<dbReference type="Proteomes" id="UP000772591">
    <property type="component" value="Unassembled WGS sequence"/>
</dbReference>
<evidence type="ECO:0000313" key="2">
    <source>
        <dbReference type="Proteomes" id="UP000772591"/>
    </source>
</evidence>
<dbReference type="EMBL" id="JADEVO010000013">
    <property type="protein sequence ID" value="MBN3965825.1"/>
    <property type="molecule type" value="Genomic_DNA"/>
</dbReference>
<proteinExistence type="predicted"/>
<sequence length="184" mass="21348">MANRSKKVVLSARVDPYLKAALELLAASNNEKIVKTLETFIENGLNDYYVKNPFKDDEPMKTPFINVFTAIWTDDEVRYKLRAAMIGPHLAGETLWRQGLVVTAYDYFKGKEPLYGDLNGLGEKWGYKPDREYFLNFQLIRDEWSLIEEYVTFLENNKPFEPDYSDYKKMRNSASVKSAPPQPL</sequence>
<protein>
    <submittedName>
        <fullName evidence="1">Uncharacterized protein</fullName>
    </submittedName>
</protein>
<gene>
    <name evidence="1" type="ORF">IMW75_11100</name>
</gene>
<name>A0ABS3AF76_9PSED</name>
<reference evidence="1 2" key="1">
    <citation type="journal article" date="2021" name="Int. J. Syst. Evol. Microbiol.">
        <title>Pseudomonas piscium sp. nov., Pseudomonas pisciculturae sp. nov., Pseudomonas mucoides sp. nov. and Pseudomonas neuropathica sp. nov. isolated from rainbow trout.</title>
        <authorList>
            <person name="Duman M."/>
            <person name="Mulet M."/>
            <person name="Altun S."/>
            <person name="Saticioglu I.B."/>
            <person name="Gomila M."/>
            <person name="Lalucat J."/>
            <person name="Garcia-Valdes E."/>
        </authorList>
    </citation>
    <scope>NUCLEOTIDE SEQUENCE [LARGE SCALE GENOMIC DNA]</scope>
    <source>
        <strain evidence="1 2">LMG 28632</strain>
    </source>
</reference>
<evidence type="ECO:0000313" key="1">
    <source>
        <dbReference type="EMBL" id="MBN3965825.1"/>
    </source>
</evidence>
<dbReference type="RefSeq" id="WP_205892634.1">
    <property type="nucleotide sequence ID" value="NZ_JADEVO010000013.1"/>
</dbReference>
<comment type="caution">
    <text evidence="1">The sequence shown here is derived from an EMBL/GenBank/DDBJ whole genome shotgun (WGS) entry which is preliminary data.</text>
</comment>
<keyword evidence="2" id="KW-1185">Reference proteome</keyword>
<accession>A0ABS3AF76</accession>
<organism evidence="1 2">
    <name type="scientific">Pseudomonas gregormendelii</name>
    <dbReference type="NCBI Taxonomy" id="1628277"/>
    <lineage>
        <taxon>Bacteria</taxon>
        <taxon>Pseudomonadati</taxon>
        <taxon>Pseudomonadota</taxon>
        <taxon>Gammaproteobacteria</taxon>
        <taxon>Pseudomonadales</taxon>
        <taxon>Pseudomonadaceae</taxon>
        <taxon>Pseudomonas</taxon>
    </lineage>
</organism>